<dbReference type="RefSeq" id="XP_056764035.1">
    <property type="nucleotide sequence ID" value="XM_056911209.1"/>
</dbReference>
<protein>
    <submittedName>
        <fullName evidence="1">Uncharacterized protein</fullName>
    </submittedName>
</protein>
<evidence type="ECO:0000313" key="1">
    <source>
        <dbReference type="EMBL" id="KAJ5443955.1"/>
    </source>
</evidence>
<sequence length="258" mass="30011">MASERYSSKLLLLNFPSNCHSRLPKQIEEIHSPTCPILPGPGNPPWISELTSADRIEQDLYDYGHRLWGFVIYRCTYQSNTAWTKFLRRLVADTEDVLEGADDLLDHLAITVLEDPGKFDGATAAVVREHFNQWAATAVEEEQGTTAQGLVPGLEGFQRYRYCIQVTQDELDSVLADDYERNGFLRMIWRDWKEYEPFEEDGERFEEEEEEPLEGCTLEAVGWMRVPFWGVMFLPWSHLRDPNAWYIEYRRPPAIGHF</sequence>
<gene>
    <name evidence="1" type="ORF">N7458_007827</name>
</gene>
<organism evidence="1 2">
    <name type="scientific">Penicillium daleae</name>
    <dbReference type="NCBI Taxonomy" id="63821"/>
    <lineage>
        <taxon>Eukaryota</taxon>
        <taxon>Fungi</taxon>
        <taxon>Dikarya</taxon>
        <taxon>Ascomycota</taxon>
        <taxon>Pezizomycotina</taxon>
        <taxon>Eurotiomycetes</taxon>
        <taxon>Eurotiomycetidae</taxon>
        <taxon>Eurotiales</taxon>
        <taxon>Aspergillaceae</taxon>
        <taxon>Penicillium</taxon>
    </lineage>
</organism>
<dbReference type="Proteomes" id="UP001213681">
    <property type="component" value="Unassembled WGS sequence"/>
</dbReference>
<dbReference type="GeneID" id="81601452"/>
<dbReference type="AlphaFoldDB" id="A0AAD6C1U5"/>
<evidence type="ECO:0000313" key="2">
    <source>
        <dbReference type="Proteomes" id="UP001213681"/>
    </source>
</evidence>
<reference evidence="1" key="1">
    <citation type="submission" date="2022-12" db="EMBL/GenBank/DDBJ databases">
        <authorList>
            <person name="Petersen C."/>
        </authorList>
    </citation>
    <scope>NUCLEOTIDE SEQUENCE</scope>
    <source>
        <strain evidence="1">IBT 16125</strain>
    </source>
</reference>
<comment type="caution">
    <text evidence="1">The sequence shown here is derived from an EMBL/GenBank/DDBJ whole genome shotgun (WGS) entry which is preliminary data.</text>
</comment>
<dbReference type="EMBL" id="JAPVEA010000007">
    <property type="protein sequence ID" value="KAJ5443955.1"/>
    <property type="molecule type" value="Genomic_DNA"/>
</dbReference>
<reference evidence="1" key="2">
    <citation type="journal article" date="2023" name="IMA Fungus">
        <title>Comparative genomic study of the Penicillium genus elucidates a diverse pangenome and 15 lateral gene transfer events.</title>
        <authorList>
            <person name="Petersen C."/>
            <person name="Sorensen T."/>
            <person name="Nielsen M.R."/>
            <person name="Sondergaard T.E."/>
            <person name="Sorensen J.L."/>
            <person name="Fitzpatrick D.A."/>
            <person name="Frisvad J.C."/>
            <person name="Nielsen K.L."/>
        </authorList>
    </citation>
    <scope>NUCLEOTIDE SEQUENCE</scope>
    <source>
        <strain evidence="1">IBT 16125</strain>
    </source>
</reference>
<keyword evidence="2" id="KW-1185">Reference proteome</keyword>
<proteinExistence type="predicted"/>
<name>A0AAD6C1U5_9EURO</name>
<accession>A0AAD6C1U5</accession>